<dbReference type="OrthoDB" id="1926212at2759"/>
<dbReference type="RefSeq" id="XP_002508475.1">
    <property type="nucleotide sequence ID" value="XM_002508429.1"/>
</dbReference>
<evidence type="ECO:0000313" key="5">
    <source>
        <dbReference type="Proteomes" id="UP000002009"/>
    </source>
</evidence>
<dbReference type="InParanoid" id="C1FGY9"/>
<dbReference type="OMA" id="AIYMEYP"/>
<keyword evidence="1" id="KW-0677">Repeat</keyword>
<dbReference type="PANTHER" id="PTHR44858">
    <property type="entry name" value="TETRATRICOPEPTIDE REPEAT PROTEIN 6"/>
    <property type="match status" value="1"/>
</dbReference>
<dbReference type="InterPro" id="IPR011990">
    <property type="entry name" value="TPR-like_helical_dom_sf"/>
</dbReference>
<protein>
    <submittedName>
        <fullName evidence="4">Uncharacterized protein</fullName>
    </submittedName>
</protein>
<dbReference type="EMBL" id="CP001576">
    <property type="protein sequence ID" value="ACO69733.1"/>
    <property type="molecule type" value="Genomic_DNA"/>
</dbReference>
<dbReference type="KEGG" id="mis:MICPUN_61895"/>
<dbReference type="InterPro" id="IPR019734">
    <property type="entry name" value="TPR_rpt"/>
</dbReference>
<dbReference type="STRING" id="296587.C1FGY9"/>
<reference evidence="4 5" key="1">
    <citation type="journal article" date="2009" name="Science">
        <title>Green evolution and dynamic adaptations revealed by genomes of the marine picoeukaryotes Micromonas.</title>
        <authorList>
            <person name="Worden A.Z."/>
            <person name="Lee J.H."/>
            <person name="Mock T."/>
            <person name="Rouze P."/>
            <person name="Simmons M.P."/>
            <person name="Aerts A.L."/>
            <person name="Allen A.E."/>
            <person name="Cuvelier M.L."/>
            <person name="Derelle E."/>
            <person name="Everett M.V."/>
            <person name="Foulon E."/>
            <person name="Grimwood J."/>
            <person name="Gundlach H."/>
            <person name="Henrissat B."/>
            <person name="Napoli C."/>
            <person name="McDonald S.M."/>
            <person name="Parker M.S."/>
            <person name="Rombauts S."/>
            <person name="Salamov A."/>
            <person name="Von Dassow P."/>
            <person name="Badger J.H."/>
            <person name="Coutinho P.M."/>
            <person name="Demir E."/>
            <person name="Dubchak I."/>
            <person name="Gentemann C."/>
            <person name="Eikrem W."/>
            <person name="Gready J.E."/>
            <person name="John U."/>
            <person name="Lanier W."/>
            <person name="Lindquist E.A."/>
            <person name="Lucas S."/>
            <person name="Mayer K.F."/>
            <person name="Moreau H."/>
            <person name="Not F."/>
            <person name="Otillar R."/>
            <person name="Panaud O."/>
            <person name="Pangilinan J."/>
            <person name="Paulsen I."/>
            <person name="Piegu B."/>
            <person name="Poliakov A."/>
            <person name="Robbens S."/>
            <person name="Schmutz J."/>
            <person name="Toulza E."/>
            <person name="Wyss T."/>
            <person name="Zelensky A."/>
            <person name="Zhou K."/>
            <person name="Armbrust E.V."/>
            <person name="Bhattacharya D."/>
            <person name="Goodenough U.W."/>
            <person name="Van de Peer Y."/>
            <person name="Grigoriev I.V."/>
        </authorList>
    </citation>
    <scope>NUCLEOTIDE SEQUENCE [LARGE SCALE GENOMIC DNA]</scope>
    <source>
        <strain evidence="5">RCC299 / NOUM17</strain>
    </source>
</reference>
<dbReference type="InterPro" id="IPR050498">
    <property type="entry name" value="Ycf3"/>
</dbReference>
<dbReference type="AlphaFoldDB" id="C1FGY9"/>
<evidence type="ECO:0000256" key="1">
    <source>
        <dbReference type="ARBA" id="ARBA00022737"/>
    </source>
</evidence>
<accession>C1FGY9</accession>
<dbReference type="Gene3D" id="1.25.40.10">
    <property type="entry name" value="Tetratricopeptide repeat domain"/>
    <property type="match status" value="2"/>
</dbReference>
<organism evidence="4 5">
    <name type="scientific">Micromonas commoda (strain RCC299 / NOUM17 / CCMP2709)</name>
    <name type="common">Picoplanktonic green alga</name>
    <dbReference type="NCBI Taxonomy" id="296587"/>
    <lineage>
        <taxon>Eukaryota</taxon>
        <taxon>Viridiplantae</taxon>
        <taxon>Chlorophyta</taxon>
        <taxon>Mamiellophyceae</taxon>
        <taxon>Mamiellales</taxon>
        <taxon>Mamiellaceae</taxon>
        <taxon>Micromonas</taxon>
    </lineage>
</organism>
<name>C1FGY9_MICCC</name>
<feature type="region of interest" description="Disordered" evidence="3">
    <location>
        <begin position="1"/>
        <end position="42"/>
    </location>
</feature>
<evidence type="ECO:0000256" key="3">
    <source>
        <dbReference type="SAM" id="MobiDB-lite"/>
    </source>
</evidence>
<evidence type="ECO:0000256" key="2">
    <source>
        <dbReference type="ARBA" id="ARBA00022803"/>
    </source>
</evidence>
<evidence type="ECO:0000313" key="4">
    <source>
        <dbReference type="EMBL" id="ACO69733.1"/>
    </source>
</evidence>
<keyword evidence="5" id="KW-1185">Reference proteome</keyword>
<dbReference type="SUPFAM" id="SSF48452">
    <property type="entry name" value="TPR-like"/>
    <property type="match status" value="1"/>
</dbReference>
<dbReference type="PANTHER" id="PTHR44858:SF20">
    <property type="entry name" value="SHSP DOMAIN-CONTAINING PROTEIN"/>
    <property type="match status" value="1"/>
</dbReference>
<sequence>MAQCARVADGAISRPTASRSSVRRDHRRAVMTRALSSRSTPDRDLRPRRAFIGAVLLSVPTFSAASVAGAAESVDELQRSLVAAYEVQDFTAALDVLGRLRRMEPKELKWIEADATISTDRKDFERALKSYDVAYEIAKGDAGAEARILNGRALAREGVYDWPNALDDYDEVLRLAESNGFAPDPYVLNSRGNVRGSLNRWMDARDDYERAGDLFQNAKGFRNGASTTQRLDGAIYAYSNRALATAQLGDEDGALRQLEALTRRAPNSADVRAAAAALYYSAGRYAEAEDAWERACSREAGCAKYKDLDYVRRIRRWPPAMVGKLEKFLELKS</sequence>
<dbReference type="eggNOG" id="ENOG502S0TB">
    <property type="taxonomic scope" value="Eukaryota"/>
</dbReference>
<dbReference type="GeneID" id="8247023"/>
<dbReference type="SMART" id="SM00028">
    <property type="entry name" value="TPR"/>
    <property type="match status" value="4"/>
</dbReference>
<proteinExistence type="predicted"/>
<gene>
    <name evidence="4" type="ORF">MICPUN_61895</name>
</gene>
<keyword evidence="2" id="KW-0802">TPR repeat</keyword>
<dbReference type="Proteomes" id="UP000002009">
    <property type="component" value="Chromosome 10"/>
</dbReference>